<proteinExistence type="predicted"/>
<organism evidence="2">
    <name type="scientific">Cacopsylla melanoneura</name>
    <dbReference type="NCBI Taxonomy" id="428564"/>
    <lineage>
        <taxon>Eukaryota</taxon>
        <taxon>Metazoa</taxon>
        <taxon>Ecdysozoa</taxon>
        <taxon>Arthropoda</taxon>
        <taxon>Hexapoda</taxon>
        <taxon>Insecta</taxon>
        <taxon>Pterygota</taxon>
        <taxon>Neoptera</taxon>
        <taxon>Paraneoptera</taxon>
        <taxon>Hemiptera</taxon>
        <taxon>Sternorrhyncha</taxon>
        <taxon>Psylloidea</taxon>
        <taxon>Psyllidae</taxon>
        <taxon>Psyllinae</taxon>
        <taxon>Cacopsylla</taxon>
    </lineage>
</organism>
<sequence>MAITRNEQLKMVLSSSEMLGHSSMMTRLMMLTRTCSKKTTNGANILQTVRGHRHNMAEDKIIFLRQYSVEEGKYCTRFTRILTVRLKSSLADICSIVEYHLLSCQPVTLSNIVPAIIFFTFLIIR</sequence>
<name>A0A8D8X255_9HEMI</name>
<feature type="transmembrane region" description="Helical" evidence="1">
    <location>
        <begin position="107"/>
        <end position="124"/>
    </location>
</feature>
<protein>
    <submittedName>
        <fullName evidence="2">Uncharacterized protein</fullName>
    </submittedName>
</protein>
<accession>A0A8D8X255</accession>
<keyword evidence="1" id="KW-1133">Transmembrane helix</keyword>
<evidence type="ECO:0000256" key="1">
    <source>
        <dbReference type="SAM" id="Phobius"/>
    </source>
</evidence>
<reference evidence="2" key="1">
    <citation type="submission" date="2021-05" db="EMBL/GenBank/DDBJ databases">
        <authorList>
            <person name="Alioto T."/>
            <person name="Alioto T."/>
            <person name="Gomez Garrido J."/>
        </authorList>
    </citation>
    <scope>NUCLEOTIDE SEQUENCE</scope>
</reference>
<keyword evidence="1" id="KW-0472">Membrane</keyword>
<dbReference type="EMBL" id="HBUF01253828">
    <property type="protein sequence ID" value="CAG6680956.1"/>
    <property type="molecule type" value="Transcribed_RNA"/>
</dbReference>
<dbReference type="EMBL" id="HBUF01253829">
    <property type="protein sequence ID" value="CAG6680957.1"/>
    <property type="molecule type" value="Transcribed_RNA"/>
</dbReference>
<keyword evidence="1" id="KW-0812">Transmembrane</keyword>
<evidence type="ECO:0000313" key="2">
    <source>
        <dbReference type="EMBL" id="CAG6680957.1"/>
    </source>
</evidence>
<dbReference type="AlphaFoldDB" id="A0A8D8X255"/>